<dbReference type="AlphaFoldDB" id="A0A7X0TSK5"/>
<dbReference type="PIRSF" id="PIRSF029792">
    <property type="entry name" value="Pro_racemase"/>
    <property type="match status" value="1"/>
</dbReference>
<gene>
    <name evidence="4" type="ORF">HNQ55_000715</name>
</gene>
<evidence type="ECO:0000256" key="3">
    <source>
        <dbReference type="ARBA" id="ARBA00013105"/>
    </source>
</evidence>
<keyword evidence="4" id="KW-0456">Lyase</keyword>
<dbReference type="PANTHER" id="PTHR33442">
    <property type="entry name" value="TRANS-3-HYDROXY-L-PROLINE DEHYDRATASE"/>
    <property type="match status" value="1"/>
</dbReference>
<dbReference type="SUPFAM" id="SSF54506">
    <property type="entry name" value="Diaminopimelate epimerase-like"/>
    <property type="match status" value="1"/>
</dbReference>
<dbReference type="InterPro" id="IPR008794">
    <property type="entry name" value="Pro_racemase_fam"/>
</dbReference>
<accession>A0A7X0TSK5</accession>
<dbReference type="Pfam" id="PF05544">
    <property type="entry name" value="Pro_racemase"/>
    <property type="match status" value="1"/>
</dbReference>
<evidence type="ECO:0000256" key="1">
    <source>
        <dbReference type="ARBA" id="ARBA00001148"/>
    </source>
</evidence>
<evidence type="ECO:0000313" key="4">
    <source>
        <dbReference type="EMBL" id="MBB6542237.1"/>
    </source>
</evidence>
<name>A0A7X0TSK5_9GAMM</name>
<dbReference type="Gene3D" id="3.10.310.10">
    <property type="entry name" value="Diaminopimelate Epimerase, Chain A, domain 1"/>
    <property type="match status" value="2"/>
</dbReference>
<protein>
    <recommendedName>
        <fullName evidence="3">trans-L-3-hydroxyproline dehydratase</fullName>
        <ecNumber evidence="3">4.2.1.77</ecNumber>
    </recommendedName>
</protein>
<keyword evidence="5" id="KW-1185">Reference proteome</keyword>
<evidence type="ECO:0000313" key="5">
    <source>
        <dbReference type="Proteomes" id="UP000537141"/>
    </source>
</evidence>
<dbReference type="GO" id="GO:0050346">
    <property type="term" value="F:trans-L-3-hydroxyproline dehydratase activity"/>
    <property type="evidence" value="ECO:0007669"/>
    <property type="project" value="UniProtKB-EC"/>
</dbReference>
<dbReference type="FunFam" id="3.10.310.10:FF:000003">
    <property type="entry name" value="Proline racemase"/>
    <property type="match status" value="1"/>
</dbReference>
<dbReference type="Proteomes" id="UP000537141">
    <property type="component" value="Unassembled WGS sequence"/>
</dbReference>
<dbReference type="SFLD" id="SFLDS00028">
    <property type="entry name" value="Proline_Racemase"/>
    <property type="match status" value="1"/>
</dbReference>
<sequence>MNRINNVLKTLEQWQPKASNNDFLTINTLECHTGGEPLRIITSGFPLLKGDTILAMRRDCQKNYDDLRCALMFEPRGHADMYGAIITKAERENSHLGAIFIHNEGYSTMCGHAVIALAKCAVESGAVIQTGNTTKVIIDVPCGQIHAEAHAQGYPQDTTITQVSFNSVPSFVFAKGQCVDVEGIGKVEFDIAFGGAFYAYVQAQSLGLILTPEHQGKITDYGKRIKKAIIDKVAVKHPFEPDLSFLYGIIFVQNNEDNTFDNNTVHSRNVCVFADGELDRSPTGSGVSGRIALHVAKGEVPLQQNIIIESILGSQFVVKAIESISYGNNEHYYDAVIANVTGEAFVSGKAQWLFDPKDPLKNGFLLR</sequence>
<comment type="similarity">
    <text evidence="2">Belongs to the proline racemase family.</text>
</comment>
<reference evidence="4 5" key="1">
    <citation type="submission" date="2020-08" db="EMBL/GenBank/DDBJ databases">
        <title>Genomic Encyclopedia of Type Strains, Phase IV (KMG-IV): sequencing the most valuable type-strain genomes for metagenomic binning, comparative biology and taxonomic classification.</title>
        <authorList>
            <person name="Goeker M."/>
        </authorList>
    </citation>
    <scope>NUCLEOTIDE SEQUENCE [LARGE SCALE GENOMIC DNA]</scope>
    <source>
        <strain evidence="4 5">DSM 26287</strain>
    </source>
</reference>
<proteinExistence type="inferred from homology"/>
<dbReference type="PANTHER" id="PTHR33442:SF1">
    <property type="entry name" value="TRANS-3-HYDROXY-L-PROLINE DEHYDRATASE"/>
    <property type="match status" value="1"/>
</dbReference>
<comment type="catalytic activity">
    <reaction evidence="1">
        <text>trans-3-hydroxy-L-proline = 1-pyrroline-2-carboxylate + H2O</text>
        <dbReference type="Rhea" id="RHEA:10320"/>
        <dbReference type="ChEBI" id="CHEBI:15377"/>
        <dbReference type="ChEBI" id="CHEBI:39785"/>
        <dbReference type="ChEBI" id="CHEBI:57938"/>
        <dbReference type="EC" id="4.2.1.77"/>
    </reaction>
</comment>
<dbReference type="EC" id="4.2.1.77" evidence="3"/>
<dbReference type="RefSeq" id="WP_184422643.1">
    <property type="nucleotide sequence ID" value="NZ_AP027362.1"/>
</dbReference>
<dbReference type="EMBL" id="JACHHU010000003">
    <property type="protein sequence ID" value="MBB6542237.1"/>
    <property type="molecule type" value="Genomic_DNA"/>
</dbReference>
<evidence type="ECO:0000256" key="2">
    <source>
        <dbReference type="ARBA" id="ARBA00007529"/>
    </source>
</evidence>
<comment type="caution">
    <text evidence="4">The sequence shown here is derived from an EMBL/GenBank/DDBJ whole genome shotgun (WGS) entry which is preliminary data.</text>
</comment>
<dbReference type="GO" id="GO:0047580">
    <property type="term" value="F:4-hydroxyproline epimerase activity"/>
    <property type="evidence" value="ECO:0007669"/>
    <property type="project" value="TreeGrafter"/>
</dbReference>
<organism evidence="4 5">
    <name type="scientific">Thalassotalea piscium</name>
    <dbReference type="NCBI Taxonomy" id="1230533"/>
    <lineage>
        <taxon>Bacteria</taxon>
        <taxon>Pseudomonadati</taxon>
        <taxon>Pseudomonadota</taxon>
        <taxon>Gammaproteobacteria</taxon>
        <taxon>Alteromonadales</taxon>
        <taxon>Colwelliaceae</taxon>
        <taxon>Thalassotalea</taxon>
    </lineage>
</organism>